<keyword evidence="2" id="KW-1185">Reference proteome</keyword>
<dbReference type="Proteomes" id="UP000024635">
    <property type="component" value="Unassembled WGS sequence"/>
</dbReference>
<evidence type="ECO:0000313" key="1">
    <source>
        <dbReference type="EMBL" id="EYC34450.1"/>
    </source>
</evidence>
<reference evidence="2" key="1">
    <citation type="journal article" date="2015" name="Nat. Genet.">
        <title>The genome and transcriptome of the zoonotic hookworm Ancylostoma ceylanicum identify infection-specific gene families.</title>
        <authorList>
            <person name="Schwarz E.M."/>
            <person name="Hu Y."/>
            <person name="Antoshechkin I."/>
            <person name="Miller M.M."/>
            <person name="Sternberg P.W."/>
            <person name="Aroian R.V."/>
        </authorList>
    </citation>
    <scope>NUCLEOTIDE SEQUENCE</scope>
    <source>
        <strain evidence="2">HY135</strain>
    </source>
</reference>
<sequence length="77" mass="8929">MKHVNPRFFFLNSRDSLFSLAWNVSLQANKDECFRHRIPLNFNHGLKAVPTEILMFEISLKFGVSFEDELIGSDEIA</sequence>
<evidence type="ECO:0000313" key="2">
    <source>
        <dbReference type="Proteomes" id="UP000024635"/>
    </source>
</evidence>
<dbReference type="EMBL" id="JARK01001337">
    <property type="protein sequence ID" value="EYC34450.1"/>
    <property type="molecule type" value="Genomic_DNA"/>
</dbReference>
<proteinExistence type="predicted"/>
<comment type="caution">
    <text evidence="1">The sequence shown here is derived from an EMBL/GenBank/DDBJ whole genome shotgun (WGS) entry which is preliminary data.</text>
</comment>
<accession>A0A016W479</accession>
<gene>
    <name evidence="1" type="primary">Acey_s0001.g421</name>
    <name evidence="1" type="ORF">Y032_0001g421</name>
</gene>
<organism evidence="1 2">
    <name type="scientific">Ancylostoma ceylanicum</name>
    <dbReference type="NCBI Taxonomy" id="53326"/>
    <lineage>
        <taxon>Eukaryota</taxon>
        <taxon>Metazoa</taxon>
        <taxon>Ecdysozoa</taxon>
        <taxon>Nematoda</taxon>
        <taxon>Chromadorea</taxon>
        <taxon>Rhabditida</taxon>
        <taxon>Rhabditina</taxon>
        <taxon>Rhabditomorpha</taxon>
        <taxon>Strongyloidea</taxon>
        <taxon>Ancylostomatidae</taxon>
        <taxon>Ancylostomatinae</taxon>
        <taxon>Ancylostoma</taxon>
    </lineage>
</organism>
<dbReference type="AlphaFoldDB" id="A0A016W479"/>
<protein>
    <submittedName>
        <fullName evidence="1">Uncharacterized protein</fullName>
    </submittedName>
</protein>
<name>A0A016W479_9BILA</name>